<evidence type="ECO:0000256" key="3">
    <source>
        <dbReference type="ARBA" id="ARBA00022723"/>
    </source>
</evidence>
<dbReference type="PRINTS" id="PR01270">
    <property type="entry name" value="HDASUPER"/>
</dbReference>
<dbReference type="SUPFAM" id="SSF55729">
    <property type="entry name" value="Acyl-CoA N-acyltransferases (Nat)"/>
    <property type="match status" value="1"/>
</dbReference>
<dbReference type="GO" id="GO:0046872">
    <property type="term" value="F:metal ion binding"/>
    <property type="evidence" value="ECO:0007669"/>
    <property type="project" value="UniProtKB-KW"/>
</dbReference>
<keyword evidence="3" id="KW-0479">Metal-binding</keyword>
<dbReference type="CDD" id="cd10001">
    <property type="entry name" value="HDAC_classII_APAH"/>
    <property type="match status" value="1"/>
</dbReference>
<evidence type="ECO:0000256" key="2">
    <source>
        <dbReference type="ARBA" id="ARBA00005947"/>
    </source>
</evidence>
<dbReference type="SUPFAM" id="SSF52768">
    <property type="entry name" value="Arginase/deacetylase"/>
    <property type="match status" value="1"/>
</dbReference>
<evidence type="ECO:0000256" key="1">
    <source>
        <dbReference type="ARBA" id="ARBA00001947"/>
    </source>
</evidence>
<dbReference type="InterPro" id="IPR000182">
    <property type="entry name" value="GNAT_dom"/>
</dbReference>
<evidence type="ECO:0000259" key="6">
    <source>
        <dbReference type="PROSITE" id="PS51186"/>
    </source>
</evidence>
<accession>A0A6M2BUR7</accession>
<keyword evidence="4" id="KW-0378">Hydrolase</keyword>
<dbReference type="AlphaFoldDB" id="A0A6M2BUR7"/>
<evidence type="ECO:0000256" key="4">
    <source>
        <dbReference type="ARBA" id="ARBA00022801"/>
    </source>
</evidence>
<dbReference type="PROSITE" id="PS51186">
    <property type="entry name" value="GNAT"/>
    <property type="match status" value="1"/>
</dbReference>
<feature type="domain" description="N-acetyltransferase" evidence="6">
    <location>
        <begin position="2"/>
        <end position="179"/>
    </location>
</feature>
<dbReference type="Proteomes" id="UP000472676">
    <property type="component" value="Unassembled WGS sequence"/>
</dbReference>
<dbReference type="PANTHER" id="PTHR10625">
    <property type="entry name" value="HISTONE DEACETYLASE HDAC1-RELATED"/>
    <property type="match status" value="1"/>
</dbReference>
<dbReference type="InterPro" id="IPR000286">
    <property type="entry name" value="HDACs"/>
</dbReference>
<dbReference type="InterPro" id="IPR037138">
    <property type="entry name" value="His_deacetylse_dom_sf"/>
</dbReference>
<keyword evidence="5" id="KW-0862">Zinc</keyword>
<dbReference type="Gene3D" id="3.40.630.30">
    <property type="match status" value="1"/>
</dbReference>
<dbReference type="GO" id="GO:0040029">
    <property type="term" value="P:epigenetic regulation of gene expression"/>
    <property type="evidence" value="ECO:0007669"/>
    <property type="project" value="TreeGrafter"/>
</dbReference>
<dbReference type="PANTHER" id="PTHR10625:SF17">
    <property type="entry name" value="HISTONE DEACETYLASE 8"/>
    <property type="match status" value="1"/>
</dbReference>
<dbReference type="InterPro" id="IPR023696">
    <property type="entry name" value="Ureohydrolase_dom_sf"/>
</dbReference>
<reference evidence="7 8" key="1">
    <citation type="journal article" date="2014" name="Int. J. Syst. Evol. Microbiol.">
        <title>Solimonas terrae sp. nov., isolated from soil.</title>
        <authorList>
            <person name="Kim S.J."/>
            <person name="Moon J.Y."/>
            <person name="Weon H.Y."/>
            <person name="Ahn J.H."/>
            <person name="Chen W.M."/>
            <person name="Kwon S.W."/>
        </authorList>
    </citation>
    <scope>NUCLEOTIDE SEQUENCE [LARGE SCALE GENOMIC DNA]</scope>
    <source>
        <strain evidence="7 8">KIS83-12</strain>
    </source>
</reference>
<dbReference type="Pfam" id="PF00850">
    <property type="entry name" value="Hist_deacetyl"/>
    <property type="match status" value="1"/>
</dbReference>
<sequence length="584" mass="64591">MLRIRKIHDDHSVANRDVIAQVQEILRAQFPGAQNRDVDKIPLQLRDPFQYRYQSVLLVAESALGKVKGFAMLLHMPDVQAVFLELISTGADVTGGGLGGGLYERVREEAAARGALGLFFECSVDDPAVIRDPDKLAQNRQRLKFYERFGARPIADNAYDTPVFEGDQDLYYLMYDALGSTQPLRREVLQPIVSAILERKYAHLIPAADIAKVAESFKSDIAELRPPRYQRRVASAPATPAEGPGRIALLVNADHDIHHIRDRGYVEAPVRIPLILEELDKTGLFKRVEARHAPQALLLKVHTRAYLDYLRDACIQLPPGKSIYPVIFPVRNLQRPPKDLELQIGYYCTDTFTPLNANVYRAARGAVDCALTGAELLFEGFDLAYALVRPPGHHAERRVFGGFCYLNNAAIAAEYLSQYGRVAILDLDFHHGNGQQDIFYERADVFTVSIHGAPPAAYPHCSGFADERGQLAGEGANLNLPLPETITAERYRQTLHKALAAIREFGPAFLVVCLGLDTAKADPTGSWPLIAKDFDGNGRLIGALGLPTLIVQEGGYRTRTLGVNARSFFEGLWAAHRAGDRGPV</sequence>
<gene>
    <name evidence="7" type="ORF">G7Y85_12960</name>
</gene>
<keyword evidence="8" id="KW-1185">Reference proteome</keyword>
<dbReference type="Gene3D" id="3.40.800.20">
    <property type="entry name" value="Histone deacetylase domain"/>
    <property type="match status" value="1"/>
</dbReference>
<protein>
    <submittedName>
        <fullName evidence="7">Histone deacetylase family protein</fullName>
    </submittedName>
</protein>
<dbReference type="RefSeq" id="WP_166257636.1">
    <property type="nucleotide sequence ID" value="NZ_JAAMOW010000006.1"/>
</dbReference>
<dbReference type="GO" id="GO:0004407">
    <property type="term" value="F:histone deacetylase activity"/>
    <property type="evidence" value="ECO:0007669"/>
    <property type="project" value="TreeGrafter"/>
</dbReference>
<comment type="cofactor">
    <cofactor evidence="1">
        <name>Zn(2+)</name>
        <dbReference type="ChEBI" id="CHEBI:29105"/>
    </cofactor>
</comment>
<dbReference type="GO" id="GO:0016787">
    <property type="term" value="F:hydrolase activity"/>
    <property type="evidence" value="ECO:0007669"/>
    <property type="project" value="UniProtKB-KW"/>
</dbReference>
<proteinExistence type="inferred from homology"/>
<dbReference type="EMBL" id="JAAMOW010000006">
    <property type="protein sequence ID" value="NGY05677.1"/>
    <property type="molecule type" value="Genomic_DNA"/>
</dbReference>
<dbReference type="InterPro" id="IPR016181">
    <property type="entry name" value="Acyl_CoA_acyltransferase"/>
</dbReference>
<comment type="caution">
    <text evidence="7">The sequence shown here is derived from an EMBL/GenBank/DDBJ whole genome shotgun (WGS) entry which is preliminary data.</text>
</comment>
<evidence type="ECO:0000313" key="7">
    <source>
        <dbReference type="EMBL" id="NGY05677.1"/>
    </source>
</evidence>
<comment type="similarity">
    <text evidence="2">Belongs to the histone deacetylase family.</text>
</comment>
<name>A0A6M2BUR7_9GAMM</name>
<dbReference type="GO" id="GO:0016747">
    <property type="term" value="F:acyltransferase activity, transferring groups other than amino-acyl groups"/>
    <property type="evidence" value="ECO:0007669"/>
    <property type="project" value="InterPro"/>
</dbReference>
<dbReference type="InterPro" id="IPR023801">
    <property type="entry name" value="His_deacetylse_dom"/>
</dbReference>
<evidence type="ECO:0000256" key="5">
    <source>
        <dbReference type="ARBA" id="ARBA00022833"/>
    </source>
</evidence>
<organism evidence="7 8">
    <name type="scientific">Solimonas terrae</name>
    <dbReference type="NCBI Taxonomy" id="1396819"/>
    <lineage>
        <taxon>Bacteria</taxon>
        <taxon>Pseudomonadati</taxon>
        <taxon>Pseudomonadota</taxon>
        <taxon>Gammaproteobacteria</taxon>
        <taxon>Nevskiales</taxon>
        <taxon>Nevskiaceae</taxon>
        <taxon>Solimonas</taxon>
    </lineage>
</organism>
<evidence type="ECO:0000313" key="8">
    <source>
        <dbReference type="Proteomes" id="UP000472676"/>
    </source>
</evidence>